<evidence type="ECO:0000313" key="2">
    <source>
        <dbReference type="EMBL" id="KAK3933458.1"/>
    </source>
</evidence>
<evidence type="ECO:0000313" key="3">
    <source>
        <dbReference type="Proteomes" id="UP001303473"/>
    </source>
</evidence>
<feature type="compositionally biased region" description="Polar residues" evidence="1">
    <location>
        <begin position="7"/>
        <end position="16"/>
    </location>
</feature>
<accession>A0AAN6MWB9</accession>
<comment type="caution">
    <text evidence="2">The sequence shown here is derived from an EMBL/GenBank/DDBJ whole genome shotgun (WGS) entry which is preliminary data.</text>
</comment>
<dbReference type="Proteomes" id="UP001303473">
    <property type="component" value="Unassembled WGS sequence"/>
</dbReference>
<protein>
    <submittedName>
        <fullName evidence="2">Uncharacterized protein</fullName>
    </submittedName>
</protein>
<gene>
    <name evidence="2" type="ORF">QBC46DRAFT_414753</name>
</gene>
<evidence type="ECO:0000256" key="1">
    <source>
        <dbReference type="SAM" id="MobiDB-lite"/>
    </source>
</evidence>
<name>A0AAN6MWB9_9PEZI</name>
<organism evidence="2 3">
    <name type="scientific">Diplogelasinospora grovesii</name>
    <dbReference type="NCBI Taxonomy" id="303347"/>
    <lineage>
        <taxon>Eukaryota</taxon>
        <taxon>Fungi</taxon>
        <taxon>Dikarya</taxon>
        <taxon>Ascomycota</taxon>
        <taxon>Pezizomycotina</taxon>
        <taxon>Sordariomycetes</taxon>
        <taxon>Sordariomycetidae</taxon>
        <taxon>Sordariales</taxon>
        <taxon>Diplogelasinosporaceae</taxon>
        <taxon>Diplogelasinospora</taxon>
    </lineage>
</organism>
<reference evidence="3" key="1">
    <citation type="journal article" date="2023" name="Mol. Phylogenet. Evol.">
        <title>Genome-scale phylogeny and comparative genomics of the fungal order Sordariales.</title>
        <authorList>
            <person name="Hensen N."/>
            <person name="Bonometti L."/>
            <person name="Westerberg I."/>
            <person name="Brannstrom I.O."/>
            <person name="Guillou S."/>
            <person name="Cros-Aarteil S."/>
            <person name="Calhoun S."/>
            <person name="Haridas S."/>
            <person name="Kuo A."/>
            <person name="Mondo S."/>
            <person name="Pangilinan J."/>
            <person name="Riley R."/>
            <person name="LaButti K."/>
            <person name="Andreopoulos B."/>
            <person name="Lipzen A."/>
            <person name="Chen C."/>
            <person name="Yan M."/>
            <person name="Daum C."/>
            <person name="Ng V."/>
            <person name="Clum A."/>
            <person name="Steindorff A."/>
            <person name="Ohm R.A."/>
            <person name="Martin F."/>
            <person name="Silar P."/>
            <person name="Natvig D.O."/>
            <person name="Lalanne C."/>
            <person name="Gautier V."/>
            <person name="Ament-Velasquez S.L."/>
            <person name="Kruys A."/>
            <person name="Hutchinson M.I."/>
            <person name="Powell A.J."/>
            <person name="Barry K."/>
            <person name="Miller A.N."/>
            <person name="Grigoriev I.V."/>
            <person name="Debuchy R."/>
            <person name="Gladieux P."/>
            <person name="Hiltunen Thoren M."/>
            <person name="Johannesson H."/>
        </authorList>
    </citation>
    <scope>NUCLEOTIDE SEQUENCE [LARGE SCALE GENOMIC DNA]</scope>
    <source>
        <strain evidence="3">CBS 340.73</strain>
    </source>
</reference>
<dbReference type="AlphaFoldDB" id="A0AAN6MWB9"/>
<feature type="region of interest" description="Disordered" evidence="1">
    <location>
        <begin position="1"/>
        <end position="29"/>
    </location>
</feature>
<keyword evidence="3" id="KW-1185">Reference proteome</keyword>
<sequence length="124" mass="13313">MEHVEVSDSTVASDNTVIHPLSPDKRPSSFAKAPLALTAIAGAESIPPPSRDLTTNHTSISQENLRSDIPSVSLAYLEITLKLVIKEIIIGGGGGRVPVPGRLKRAYLAPLRAAKRQLLYRIIP</sequence>
<dbReference type="EMBL" id="MU854222">
    <property type="protein sequence ID" value="KAK3933458.1"/>
    <property type="molecule type" value="Genomic_DNA"/>
</dbReference>
<proteinExistence type="predicted"/>